<protein>
    <submittedName>
        <fullName evidence="1">Uncharacterized protein</fullName>
    </submittedName>
</protein>
<accession>Q7WX44</accession>
<name>Q7WX44_CUPNH</name>
<gene>
    <name evidence="1" type="ordered locus">PHG298</name>
</gene>
<proteinExistence type="predicted"/>
<organism evidence="1 2">
    <name type="scientific">Cupriavidus necator (strain ATCC 17699 / DSM 428 / KCTC 22496 / NCIMB 10442 / H16 / Stanier 337)</name>
    <name type="common">Ralstonia eutropha</name>
    <dbReference type="NCBI Taxonomy" id="381666"/>
    <lineage>
        <taxon>Bacteria</taxon>
        <taxon>Pseudomonadati</taxon>
        <taxon>Pseudomonadota</taxon>
        <taxon>Betaproteobacteria</taxon>
        <taxon>Burkholderiales</taxon>
        <taxon>Burkholderiaceae</taxon>
        <taxon>Cupriavidus</taxon>
    </lineage>
</organism>
<dbReference type="EMBL" id="AY305378">
    <property type="protein sequence ID" value="AAP86047.1"/>
    <property type="molecule type" value="Genomic_DNA"/>
</dbReference>
<dbReference type="AlphaFoldDB" id="Q7WX44"/>
<dbReference type="KEGG" id="reh:PHG298"/>
<geneLocation type="plasmid" evidence="1 2">
    <name>megaplasmid pHG1</name>
</geneLocation>
<keyword evidence="1" id="KW-0614">Plasmid</keyword>
<keyword evidence="2" id="KW-1185">Reference proteome</keyword>
<reference evidence="1 2" key="1">
    <citation type="journal article" date="2003" name="J. Mol. Biol.">
        <title>Complete nucleotide sequence of pHG1: a Ralstonia eutropha H16 megaplasmid encoding key enzymes of H(2)-based lithoautotrophy and anaerobiosis.</title>
        <authorList>
            <person name="Schwartz E."/>
            <person name="Henne A."/>
            <person name="Cramm R."/>
            <person name="Eitinger T."/>
            <person name="Friedrich B."/>
            <person name="Gottschalk G."/>
        </authorList>
    </citation>
    <scope>NUCLEOTIDE SEQUENCE [LARGE SCALE GENOMIC DNA]</scope>
    <source>
        <strain evidence="2">ATCC 17699 / DSM 428 / KCTC 22496 / NCIMB 10442 / H16 / Stanier 337</strain>
        <plasmid evidence="1 2">megaplasmid pHG1</plasmid>
    </source>
</reference>
<evidence type="ECO:0000313" key="1">
    <source>
        <dbReference type="EMBL" id="AAP86047.1"/>
    </source>
</evidence>
<dbReference type="Proteomes" id="UP000008210">
    <property type="component" value="Plasmid megaplasmid pHG1"/>
</dbReference>
<sequence length="198" mass="23078">MPMFGMEVVAFRSTKPRQCRGLFLLSLPMILTDFYSRYPRWLFRTSDAKRPAFPGRNACRTTIGSDGQRVAGRLMQRQPIIVAHFHKERFHTLFDEWQSLVRQHAIQVEYDAWMDQRYVQGPAFSVTLKRGRVVFDLVHGAMYEVRGKDGSGRIFRVQLANDFPYVSFRDPASGVDFPWVAFPDVSTQAELMTLRRMY</sequence>
<evidence type="ECO:0000313" key="2">
    <source>
        <dbReference type="Proteomes" id="UP000008210"/>
    </source>
</evidence>
<dbReference type="HOGENOM" id="CLU_1546359_0_0_4"/>